<gene>
    <name evidence="3" type="ORF">Mth01_09120</name>
</gene>
<dbReference type="GO" id="GO:0016747">
    <property type="term" value="F:acyltransferase activity, transferring groups other than amino-acyl groups"/>
    <property type="evidence" value="ECO:0007669"/>
    <property type="project" value="InterPro"/>
</dbReference>
<comment type="caution">
    <text evidence="3">The sequence shown here is derived from an EMBL/GenBank/DDBJ whole genome shotgun (WGS) entry which is preliminary data.</text>
</comment>
<evidence type="ECO:0000313" key="3">
    <source>
        <dbReference type="EMBL" id="GIH68659.1"/>
    </source>
</evidence>
<dbReference type="SUPFAM" id="SSF55729">
    <property type="entry name" value="Acyl-CoA N-acyltransferases (Nat)"/>
    <property type="match status" value="1"/>
</dbReference>
<feature type="region of interest" description="Disordered" evidence="1">
    <location>
        <begin position="1"/>
        <end position="27"/>
    </location>
</feature>
<dbReference type="Pfam" id="PF00583">
    <property type="entry name" value="Acetyltransf_1"/>
    <property type="match status" value="1"/>
</dbReference>
<name>A0A8J3VX84_9ACTN</name>
<dbReference type="InterPro" id="IPR000182">
    <property type="entry name" value="GNAT_dom"/>
</dbReference>
<dbReference type="AlphaFoldDB" id="A0A8J3VX84"/>
<dbReference type="PROSITE" id="PS51186">
    <property type="entry name" value="GNAT"/>
    <property type="match status" value="1"/>
</dbReference>
<feature type="compositionally biased region" description="Basic and acidic residues" evidence="1">
    <location>
        <begin position="1"/>
        <end position="23"/>
    </location>
</feature>
<evidence type="ECO:0000259" key="2">
    <source>
        <dbReference type="PROSITE" id="PS51186"/>
    </source>
</evidence>
<protein>
    <submittedName>
        <fullName evidence="3">N-acetyltransferase</fullName>
    </submittedName>
</protein>
<dbReference type="Proteomes" id="UP000610966">
    <property type="component" value="Unassembled WGS sequence"/>
</dbReference>
<dbReference type="EMBL" id="BOOG01000009">
    <property type="protein sequence ID" value="GIH68659.1"/>
    <property type="molecule type" value="Genomic_DNA"/>
</dbReference>
<dbReference type="InterPro" id="IPR016181">
    <property type="entry name" value="Acyl_CoA_acyltransferase"/>
</dbReference>
<reference evidence="3" key="1">
    <citation type="submission" date="2021-01" db="EMBL/GenBank/DDBJ databases">
        <title>Whole genome shotgun sequence of Sphaerimonospora thailandensis NBRC 107569.</title>
        <authorList>
            <person name="Komaki H."/>
            <person name="Tamura T."/>
        </authorList>
    </citation>
    <scope>NUCLEOTIDE SEQUENCE</scope>
    <source>
        <strain evidence="3">NBRC 107569</strain>
    </source>
</reference>
<dbReference type="Gene3D" id="3.40.630.30">
    <property type="match status" value="1"/>
</dbReference>
<proteinExistence type="predicted"/>
<organism evidence="3 4">
    <name type="scientific">Sphaerimonospora thailandensis</name>
    <dbReference type="NCBI Taxonomy" id="795644"/>
    <lineage>
        <taxon>Bacteria</taxon>
        <taxon>Bacillati</taxon>
        <taxon>Actinomycetota</taxon>
        <taxon>Actinomycetes</taxon>
        <taxon>Streptosporangiales</taxon>
        <taxon>Streptosporangiaceae</taxon>
        <taxon>Sphaerimonospora</taxon>
    </lineage>
</organism>
<evidence type="ECO:0000256" key="1">
    <source>
        <dbReference type="SAM" id="MobiDB-lite"/>
    </source>
</evidence>
<accession>A0A8J3VX84</accession>
<keyword evidence="4" id="KW-1185">Reference proteome</keyword>
<sequence>MTENTDSKGAYDRYPPDEEHLSGSEKSVAGGRTVFDVTDTDSLLAAFDEQMRMGIPANPSDGGMYERDGPVLRVTYPFRGFIGTPRDIGVRGAELDRLIARQRDFFAARGDAVEWKTYGHDLPLDLPQRLRAAGFVPEEQETLLVGRTEEMVAEPVLPDGVALRRVTADGDMRRIAAMESIVWSQDWSWLGDDLISRVTAAPEEIVVLVAEADGEVVSAAWLVFRPGTEFAGLWGGSTLPGWRGRGIYRALVAARAGLAAARGVKFLQVDASDDSAPILRRLGFHAVGTTTPYVWSPPRS</sequence>
<feature type="domain" description="N-acetyltransferase" evidence="2">
    <location>
        <begin position="161"/>
        <end position="300"/>
    </location>
</feature>
<evidence type="ECO:0000313" key="4">
    <source>
        <dbReference type="Proteomes" id="UP000610966"/>
    </source>
</evidence>